<gene>
    <name evidence="2" type="ORF">K4A83_14875</name>
</gene>
<evidence type="ECO:0000313" key="3">
    <source>
        <dbReference type="Proteomes" id="UP001526426"/>
    </source>
</evidence>
<proteinExistence type="predicted"/>
<evidence type="ECO:0000313" key="2">
    <source>
        <dbReference type="EMBL" id="MCW6037549.1"/>
    </source>
</evidence>
<feature type="domain" description="Transposase putative helix-turn-helix" evidence="1">
    <location>
        <begin position="1"/>
        <end position="26"/>
    </location>
</feature>
<dbReference type="Proteomes" id="UP001526426">
    <property type="component" value="Unassembled WGS sequence"/>
</dbReference>
<feature type="non-terminal residue" evidence="2">
    <location>
        <position position="26"/>
    </location>
</feature>
<protein>
    <submittedName>
        <fullName evidence="2">Helix-turn-helix domain-containing protein</fullName>
    </submittedName>
</protein>
<organism evidence="2 3">
    <name type="scientific">Spirulina subsalsa FACHB-351</name>
    <dbReference type="NCBI Taxonomy" id="234711"/>
    <lineage>
        <taxon>Bacteria</taxon>
        <taxon>Bacillati</taxon>
        <taxon>Cyanobacteriota</taxon>
        <taxon>Cyanophyceae</taxon>
        <taxon>Spirulinales</taxon>
        <taxon>Spirulinaceae</taxon>
        <taxon>Spirulina</taxon>
    </lineage>
</organism>
<dbReference type="InterPro" id="IPR021027">
    <property type="entry name" value="Transposase_put_HTH"/>
</dbReference>
<keyword evidence="3" id="KW-1185">Reference proteome</keyword>
<evidence type="ECO:0000259" key="1">
    <source>
        <dbReference type="Pfam" id="PF12323"/>
    </source>
</evidence>
<dbReference type="Pfam" id="PF12323">
    <property type="entry name" value="HTH_OrfB_IS605"/>
    <property type="match status" value="1"/>
</dbReference>
<dbReference type="EMBL" id="JAIHOM010000076">
    <property type="protein sequence ID" value="MCW6037549.1"/>
    <property type="molecule type" value="Genomic_DNA"/>
</dbReference>
<comment type="caution">
    <text evidence="2">The sequence shown here is derived from an EMBL/GenBank/DDBJ whole genome shotgun (WGS) entry which is preliminary data.</text>
</comment>
<accession>A0ABT3L7S5</accession>
<name>A0ABT3L7S5_9CYAN</name>
<sequence>MEKAYRYRFYPTPEQEHLLRRTLGCV</sequence>
<dbReference type="RefSeq" id="WP_407810042.1">
    <property type="nucleotide sequence ID" value="NZ_JAIHOM010000076.1"/>
</dbReference>
<reference evidence="2 3" key="1">
    <citation type="submission" date="2021-08" db="EMBL/GenBank/DDBJ databases">
        <title>Draft genome sequence of Spirulina subsalsa with high tolerance to salinity and hype-accumulation of phycocyanin.</title>
        <authorList>
            <person name="Pei H."/>
            <person name="Jiang L."/>
        </authorList>
    </citation>
    <scope>NUCLEOTIDE SEQUENCE [LARGE SCALE GENOMIC DNA]</scope>
    <source>
        <strain evidence="2 3">FACHB-351</strain>
    </source>
</reference>